<dbReference type="PANTHER" id="PTHR11487:SF0">
    <property type="entry name" value="S-ACYL FATTY ACID SYNTHASE THIOESTERASE, MEDIUM CHAIN"/>
    <property type="match status" value="1"/>
</dbReference>
<evidence type="ECO:0000259" key="3">
    <source>
        <dbReference type="SMART" id="SM00824"/>
    </source>
</evidence>
<feature type="domain" description="Thioesterase TesA-like" evidence="3">
    <location>
        <begin position="26"/>
        <end position="247"/>
    </location>
</feature>
<accession>A0A171DQB9</accession>
<dbReference type="RefSeq" id="WP_068904229.1">
    <property type="nucleotide sequence ID" value="NZ_BDCX01000024.1"/>
</dbReference>
<name>A0A171DQB9_9ACTN</name>
<comment type="caution">
    <text evidence="4">The sequence shown here is derived from an EMBL/GenBank/DDBJ whole genome shotgun (WGS) entry which is preliminary data.</text>
</comment>
<reference evidence="4 5" key="1">
    <citation type="journal article" date="2016" name="Genome Announc.">
        <title>Draft Genome Sequence of Planomonospora sphaerica JCM9374, a Rare Actinomycete.</title>
        <authorList>
            <person name="Dohra H."/>
            <person name="Suzuki T."/>
            <person name="Inoue Y."/>
            <person name="Kodani S."/>
        </authorList>
    </citation>
    <scope>NUCLEOTIDE SEQUENCE [LARGE SCALE GENOMIC DNA]</scope>
    <source>
        <strain evidence="4 5">JCM 9374</strain>
    </source>
</reference>
<dbReference type="PANTHER" id="PTHR11487">
    <property type="entry name" value="THIOESTERASE"/>
    <property type="match status" value="1"/>
</dbReference>
<dbReference type="Proteomes" id="UP000077701">
    <property type="component" value="Unassembled WGS sequence"/>
</dbReference>
<gene>
    <name evidence="4" type="ORF">PS9374_06947</name>
</gene>
<dbReference type="Gene3D" id="3.40.50.1820">
    <property type="entry name" value="alpha/beta hydrolase"/>
    <property type="match status" value="1"/>
</dbReference>
<evidence type="ECO:0000256" key="1">
    <source>
        <dbReference type="ARBA" id="ARBA00007169"/>
    </source>
</evidence>
<proteinExistence type="inferred from homology"/>
<sequence length="263" mass="28860">MTDTNVDTSPWIRRFHPAPDAGALLVCLPHAGGSAPFFFPVSRALSPSVDVLAVQYPGRQDRRGERCVDDLDELADLVTRELRPGLDRPVALFGHSMGATLAFEVARRLEAEGTVPLALFASGRRAPSRHREERVHLTDDAGLIADLKRLSGTDAQVLGDDEMLQAILPAVRSDYKAAETYRYRPGPRLSCPIIALTGDADPHVTMAEAEAWGEHTDAAFTLRVFPGGHFYLSSHAAAVMREITDHISGRAARPRQDVRREHQ</sequence>
<organism evidence="4 5">
    <name type="scientific">Planomonospora sphaerica</name>
    <dbReference type="NCBI Taxonomy" id="161355"/>
    <lineage>
        <taxon>Bacteria</taxon>
        <taxon>Bacillati</taxon>
        <taxon>Actinomycetota</taxon>
        <taxon>Actinomycetes</taxon>
        <taxon>Streptosporangiales</taxon>
        <taxon>Streptosporangiaceae</taxon>
        <taxon>Planomonospora</taxon>
    </lineage>
</organism>
<dbReference type="InterPro" id="IPR012223">
    <property type="entry name" value="TEII"/>
</dbReference>
<comment type="similarity">
    <text evidence="1">Belongs to the thioesterase family.</text>
</comment>
<dbReference type="SUPFAM" id="SSF53474">
    <property type="entry name" value="alpha/beta-Hydrolases"/>
    <property type="match status" value="1"/>
</dbReference>
<dbReference type="AlphaFoldDB" id="A0A171DQB9"/>
<dbReference type="STRING" id="161355.PS9374_06947"/>
<dbReference type="GO" id="GO:0016787">
    <property type="term" value="F:hydrolase activity"/>
    <property type="evidence" value="ECO:0007669"/>
    <property type="project" value="UniProtKB-KW"/>
</dbReference>
<dbReference type="EMBL" id="BDCX01000024">
    <property type="protein sequence ID" value="GAT71256.1"/>
    <property type="molecule type" value="Genomic_DNA"/>
</dbReference>
<keyword evidence="5" id="KW-1185">Reference proteome</keyword>
<evidence type="ECO:0000256" key="2">
    <source>
        <dbReference type="ARBA" id="ARBA00022801"/>
    </source>
</evidence>
<keyword evidence="2 4" id="KW-0378">Hydrolase</keyword>
<dbReference type="GO" id="GO:0008610">
    <property type="term" value="P:lipid biosynthetic process"/>
    <property type="evidence" value="ECO:0007669"/>
    <property type="project" value="TreeGrafter"/>
</dbReference>
<evidence type="ECO:0000313" key="5">
    <source>
        <dbReference type="Proteomes" id="UP000077701"/>
    </source>
</evidence>
<dbReference type="InterPro" id="IPR020802">
    <property type="entry name" value="TesA-like"/>
</dbReference>
<dbReference type="Pfam" id="PF00975">
    <property type="entry name" value="Thioesterase"/>
    <property type="match status" value="1"/>
</dbReference>
<dbReference type="SMART" id="SM00824">
    <property type="entry name" value="PKS_TE"/>
    <property type="match status" value="1"/>
</dbReference>
<protein>
    <submittedName>
        <fullName evidence="4">Oleoyl-ACP hydrolase</fullName>
    </submittedName>
</protein>
<dbReference type="InterPro" id="IPR001031">
    <property type="entry name" value="Thioesterase"/>
</dbReference>
<evidence type="ECO:0000313" key="4">
    <source>
        <dbReference type="EMBL" id="GAT71256.1"/>
    </source>
</evidence>
<dbReference type="InterPro" id="IPR029058">
    <property type="entry name" value="AB_hydrolase_fold"/>
</dbReference>
<dbReference type="OrthoDB" id="8480037at2"/>
<reference evidence="5" key="2">
    <citation type="submission" date="2016-04" db="EMBL/GenBank/DDBJ databases">
        <title>Planomonospora sphaerica JCM9374 whole genome shotgun sequence.</title>
        <authorList>
            <person name="Suzuki T."/>
            <person name="Dohra H."/>
            <person name="Kodani S."/>
        </authorList>
    </citation>
    <scope>NUCLEOTIDE SEQUENCE [LARGE SCALE GENOMIC DNA]</scope>
    <source>
        <strain evidence="5">JCM 9374</strain>
    </source>
</reference>